<evidence type="ECO:0000256" key="1">
    <source>
        <dbReference type="SAM" id="MobiDB-lite"/>
    </source>
</evidence>
<feature type="region of interest" description="Disordered" evidence="1">
    <location>
        <begin position="40"/>
        <end position="93"/>
    </location>
</feature>
<dbReference type="Proteomes" id="UP000011668">
    <property type="component" value="Unassembled WGS sequence"/>
</dbReference>
<dbReference type="AlphaFoldDB" id="L8WIP0"/>
<feature type="compositionally biased region" description="Polar residues" evidence="1">
    <location>
        <begin position="80"/>
        <end position="93"/>
    </location>
</feature>
<dbReference type="EMBL" id="AFRT01003971">
    <property type="protein sequence ID" value="ELU36214.1"/>
    <property type="molecule type" value="Genomic_DNA"/>
</dbReference>
<evidence type="ECO:0000313" key="3">
    <source>
        <dbReference type="Proteomes" id="UP000011668"/>
    </source>
</evidence>
<gene>
    <name evidence="2" type="ORF">AG1IA_09756</name>
</gene>
<proteinExistence type="predicted"/>
<dbReference type="HOGENOM" id="CLU_1939546_0_0_1"/>
<organism evidence="2 3">
    <name type="scientific">Thanatephorus cucumeris (strain AG1-IA)</name>
    <name type="common">Rice sheath blight fungus</name>
    <name type="synonym">Rhizoctonia solani</name>
    <dbReference type="NCBI Taxonomy" id="983506"/>
    <lineage>
        <taxon>Eukaryota</taxon>
        <taxon>Fungi</taxon>
        <taxon>Dikarya</taxon>
        <taxon>Basidiomycota</taxon>
        <taxon>Agaricomycotina</taxon>
        <taxon>Agaricomycetes</taxon>
        <taxon>Cantharellales</taxon>
        <taxon>Ceratobasidiaceae</taxon>
        <taxon>Rhizoctonia</taxon>
        <taxon>Rhizoctonia solani AG-1</taxon>
    </lineage>
</organism>
<reference evidence="2 3" key="1">
    <citation type="journal article" date="2013" name="Nat. Commun.">
        <title>The evolution and pathogenic mechanisms of the rice sheath blight pathogen.</title>
        <authorList>
            <person name="Zheng A."/>
            <person name="Lin R."/>
            <person name="Xu L."/>
            <person name="Qin P."/>
            <person name="Tang C."/>
            <person name="Ai P."/>
            <person name="Zhang D."/>
            <person name="Liu Y."/>
            <person name="Sun Z."/>
            <person name="Feng H."/>
            <person name="Wang Y."/>
            <person name="Chen Y."/>
            <person name="Liang X."/>
            <person name="Fu R."/>
            <person name="Li Q."/>
            <person name="Zhang J."/>
            <person name="Yu X."/>
            <person name="Xie Z."/>
            <person name="Ding L."/>
            <person name="Guan P."/>
            <person name="Tang J."/>
            <person name="Liang Y."/>
            <person name="Wang S."/>
            <person name="Deng Q."/>
            <person name="Li S."/>
            <person name="Zhu J."/>
            <person name="Wang L."/>
            <person name="Liu H."/>
            <person name="Li P."/>
        </authorList>
    </citation>
    <scope>NUCLEOTIDE SEQUENCE [LARGE SCALE GENOMIC DNA]</scope>
    <source>
        <strain evidence="3">AG-1 IA</strain>
    </source>
</reference>
<comment type="caution">
    <text evidence="2">The sequence shown here is derived from an EMBL/GenBank/DDBJ whole genome shotgun (WGS) entry which is preliminary data.</text>
</comment>
<accession>L8WIP0</accession>
<protein>
    <submittedName>
        <fullName evidence="2">Uncharacterized protein</fullName>
    </submittedName>
</protein>
<evidence type="ECO:0000313" key="2">
    <source>
        <dbReference type="EMBL" id="ELU36214.1"/>
    </source>
</evidence>
<keyword evidence="3" id="KW-1185">Reference proteome</keyword>
<feature type="compositionally biased region" description="Polar residues" evidence="1">
    <location>
        <begin position="51"/>
        <end position="70"/>
    </location>
</feature>
<sequence length="130" mass="14448">MNVALWGNVYRHLRARTISAPIMSDQSKWVQSLRHSLNFENMNAPTEPVRQESQSTQVLDQLQPNEQSNAPDALGDPEPQAQQNTINQDPTGNTVCGQNVAGVIVRTALIQMIQTQLSPLKRSLYGILLD</sequence>
<name>L8WIP0_THACA</name>